<dbReference type="PROSITE" id="PS00061">
    <property type="entry name" value="ADH_SHORT"/>
    <property type="match status" value="1"/>
</dbReference>
<gene>
    <name evidence="5" type="ORF">CGC50_03775</name>
</gene>
<dbReference type="EMBL" id="CP022386">
    <property type="protein sequence ID" value="ATA86356.1"/>
    <property type="molecule type" value="Genomic_DNA"/>
</dbReference>
<dbReference type="AlphaFoldDB" id="A0A250FQQ8"/>
<dbReference type="Proteomes" id="UP000217250">
    <property type="component" value="Chromosome"/>
</dbReference>
<evidence type="ECO:0000256" key="1">
    <source>
        <dbReference type="ARBA" id="ARBA00006484"/>
    </source>
</evidence>
<dbReference type="CDD" id="cd05374">
    <property type="entry name" value="17beta-HSD-like_SDR_c"/>
    <property type="match status" value="1"/>
</dbReference>
<dbReference type="RefSeq" id="WP_095909746.1">
    <property type="nucleotide sequence ID" value="NZ_CAUVLU010000001.1"/>
</dbReference>
<dbReference type="PANTHER" id="PTHR44169:SF6">
    <property type="entry name" value="NADPH-DEPENDENT 1-ACYLDIHYDROXYACETONE PHOSPHATE REDUCTASE"/>
    <property type="match status" value="1"/>
</dbReference>
<dbReference type="SUPFAM" id="SSF51735">
    <property type="entry name" value="NAD(P)-binding Rossmann-fold domains"/>
    <property type="match status" value="1"/>
</dbReference>
<dbReference type="PRINTS" id="PR00081">
    <property type="entry name" value="GDHRDH"/>
</dbReference>
<organism evidence="5 6">
    <name type="scientific">Capnocytophaga gingivalis</name>
    <dbReference type="NCBI Taxonomy" id="1017"/>
    <lineage>
        <taxon>Bacteria</taxon>
        <taxon>Pseudomonadati</taxon>
        <taxon>Bacteroidota</taxon>
        <taxon>Flavobacteriia</taxon>
        <taxon>Flavobacteriales</taxon>
        <taxon>Flavobacteriaceae</taxon>
        <taxon>Capnocytophaga</taxon>
    </lineage>
</organism>
<dbReference type="GeneID" id="84807680"/>
<evidence type="ECO:0000256" key="3">
    <source>
        <dbReference type="RuleBase" id="RU000363"/>
    </source>
</evidence>
<accession>A0A250FQQ8</accession>
<dbReference type="InterPro" id="IPR020904">
    <property type="entry name" value="Sc_DH/Rdtase_CS"/>
</dbReference>
<dbReference type="Pfam" id="PF00106">
    <property type="entry name" value="adh_short"/>
    <property type="match status" value="1"/>
</dbReference>
<evidence type="ECO:0000259" key="4">
    <source>
        <dbReference type="SMART" id="SM00822"/>
    </source>
</evidence>
<evidence type="ECO:0000256" key="2">
    <source>
        <dbReference type="ARBA" id="ARBA00023002"/>
    </source>
</evidence>
<proteinExistence type="inferred from homology"/>
<comment type="similarity">
    <text evidence="1 3">Belongs to the short-chain dehydrogenases/reductases (SDR) family.</text>
</comment>
<keyword evidence="2" id="KW-0560">Oxidoreductase</keyword>
<dbReference type="SMART" id="SM00822">
    <property type="entry name" value="PKS_KR"/>
    <property type="match status" value="1"/>
</dbReference>
<dbReference type="KEGG" id="cgh:CGC50_03775"/>
<sequence length="265" mass="28786">MKEIVLITGASSGIGKATAELLAKAGYIVYGSARNPQEVLQGVTMLAMDVRDTASVQQVIATIIEREGRIDILINNAGVGITGAIEETPIEALENAFETNFFGAVRTIQAVLPIMRSQCKGLVINITSIASYMGLPFRGGYSASKGALSLLTETLRMETQQFGITFCNLAPGDVATDIASRRFHTPAIEGSPYKQYAEALPLMNEDVDKGMPAEAIAQKIVQIIRKKNPKGHYVKGKFIERLSLLLKAILPAKCFEKLLKKHYNL</sequence>
<evidence type="ECO:0000313" key="6">
    <source>
        <dbReference type="Proteomes" id="UP000217250"/>
    </source>
</evidence>
<dbReference type="OrthoDB" id="822355at2"/>
<dbReference type="Gene3D" id="3.40.50.720">
    <property type="entry name" value="NAD(P)-binding Rossmann-like Domain"/>
    <property type="match status" value="1"/>
</dbReference>
<feature type="domain" description="Ketoreductase" evidence="4">
    <location>
        <begin position="3"/>
        <end position="172"/>
    </location>
</feature>
<dbReference type="InterPro" id="IPR002347">
    <property type="entry name" value="SDR_fam"/>
</dbReference>
<evidence type="ECO:0000313" key="5">
    <source>
        <dbReference type="EMBL" id="ATA86356.1"/>
    </source>
</evidence>
<reference evidence="6" key="1">
    <citation type="submission" date="2017-06" db="EMBL/GenBank/DDBJ databases">
        <title>Capnocytophaga spp. assemblies.</title>
        <authorList>
            <person name="Gulvik C.A."/>
        </authorList>
    </citation>
    <scope>NUCLEOTIDE SEQUENCE [LARGE SCALE GENOMIC DNA]</scope>
    <source>
        <strain evidence="6">H1496</strain>
    </source>
</reference>
<name>A0A250FQQ8_9FLAO</name>
<dbReference type="PRINTS" id="PR00080">
    <property type="entry name" value="SDRFAMILY"/>
</dbReference>
<dbReference type="InterPro" id="IPR057326">
    <property type="entry name" value="KR_dom"/>
</dbReference>
<dbReference type="InterPro" id="IPR036291">
    <property type="entry name" value="NAD(P)-bd_dom_sf"/>
</dbReference>
<dbReference type="GO" id="GO:0016491">
    <property type="term" value="F:oxidoreductase activity"/>
    <property type="evidence" value="ECO:0007669"/>
    <property type="project" value="UniProtKB-KW"/>
</dbReference>
<dbReference type="PANTHER" id="PTHR44169">
    <property type="entry name" value="NADPH-DEPENDENT 1-ACYLDIHYDROXYACETONE PHOSPHATE REDUCTASE"/>
    <property type="match status" value="1"/>
</dbReference>
<protein>
    <submittedName>
        <fullName evidence="5">Short-chain dehydrogenase/reductase</fullName>
    </submittedName>
</protein>